<sequence>YKWPPRSLLVRTPWECDPVPAVSSGTSVTQWNTDRCMGPLCEVPIM</sequence>
<proteinExistence type="predicted"/>
<feature type="non-terminal residue" evidence="1">
    <location>
        <position position="1"/>
    </location>
</feature>
<name>A0ABN9E4Z2_9NEOB</name>
<organism evidence="1 2">
    <name type="scientific">Staurois parvus</name>
    <dbReference type="NCBI Taxonomy" id="386267"/>
    <lineage>
        <taxon>Eukaryota</taxon>
        <taxon>Metazoa</taxon>
        <taxon>Chordata</taxon>
        <taxon>Craniata</taxon>
        <taxon>Vertebrata</taxon>
        <taxon>Euteleostomi</taxon>
        <taxon>Amphibia</taxon>
        <taxon>Batrachia</taxon>
        <taxon>Anura</taxon>
        <taxon>Neobatrachia</taxon>
        <taxon>Ranoidea</taxon>
        <taxon>Ranidae</taxon>
        <taxon>Staurois</taxon>
    </lineage>
</organism>
<dbReference type="EMBL" id="CATNWA010015081">
    <property type="protein sequence ID" value="CAI9579289.1"/>
    <property type="molecule type" value="Genomic_DNA"/>
</dbReference>
<reference evidence="1" key="1">
    <citation type="submission" date="2023-05" db="EMBL/GenBank/DDBJ databases">
        <authorList>
            <person name="Stuckert A."/>
        </authorList>
    </citation>
    <scope>NUCLEOTIDE SEQUENCE</scope>
</reference>
<evidence type="ECO:0000313" key="1">
    <source>
        <dbReference type="EMBL" id="CAI9579289.1"/>
    </source>
</evidence>
<accession>A0ABN9E4Z2</accession>
<dbReference type="Proteomes" id="UP001162483">
    <property type="component" value="Unassembled WGS sequence"/>
</dbReference>
<evidence type="ECO:0000313" key="2">
    <source>
        <dbReference type="Proteomes" id="UP001162483"/>
    </source>
</evidence>
<gene>
    <name evidence="1" type="ORF">SPARVUS_LOCUS9049711</name>
</gene>
<keyword evidence="2" id="KW-1185">Reference proteome</keyword>
<comment type="caution">
    <text evidence="1">The sequence shown here is derived from an EMBL/GenBank/DDBJ whole genome shotgun (WGS) entry which is preliminary data.</text>
</comment>
<protein>
    <submittedName>
        <fullName evidence="1">Uncharacterized protein</fullName>
    </submittedName>
</protein>